<organism evidence="1 2">
    <name type="scientific">Paraburkholderia podalyriae</name>
    <dbReference type="NCBI Taxonomy" id="1938811"/>
    <lineage>
        <taxon>Bacteria</taxon>
        <taxon>Pseudomonadati</taxon>
        <taxon>Pseudomonadota</taxon>
        <taxon>Betaproteobacteria</taxon>
        <taxon>Burkholderiales</taxon>
        <taxon>Burkholderiaceae</taxon>
        <taxon>Paraburkholderia</taxon>
    </lineage>
</organism>
<dbReference type="Gene3D" id="1.10.238.160">
    <property type="match status" value="1"/>
</dbReference>
<sequence length="71" mass="7502">MAHKTDLKEFDELPNAAAVDVRTVAGLCQCNVATVWERSKRGALPAPRKIGGSTRWNVGELRAVLLGGGAA</sequence>
<dbReference type="Proteomes" id="UP000736373">
    <property type="component" value="Unassembled WGS sequence"/>
</dbReference>
<comment type="caution">
    <text evidence="1">The sequence shown here is derived from an EMBL/GenBank/DDBJ whole genome shotgun (WGS) entry which is preliminary data.</text>
</comment>
<name>A0ABR7PHL9_9BURK</name>
<reference evidence="1 2" key="1">
    <citation type="submission" date="2019-09" db="EMBL/GenBank/DDBJ databases">
        <title>Paraburkholderia podalyriae sp. nov., A South African Podalyria-associated rhizobium.</title>
        <authorList>
            <person name="Mavima L."/>
            <person name="Beukes C.W."/>
            <person name="Palmer M."/>
            <person name="De Meyer S.E."/>
            <person name="James E.K."/>
            <person name="Maluk M."/>
            <person name="Avontuur J.R."/>
            <person name="Chan W.Y."/>
            <person name="Venter S.N."/>
            <person name="Steenkamp E.T."/>
        </authorList>
    </citation>
    <scope>NUCLEOTIDE SEQUENCE [LARGE SCALE GENOMIC DNA]</scope>
    <source>
        <strain evidence="1 2">WC7.3b</strain>
    </source>
</reference>
<accession>A0ABR7PHL9</accession>
<gene>
    <name evidence="1" type="ORF">F6X42_03835</name>
</gene>
<proteinExistence type="predicted"/>
<dbReference type="RefSeq" id="WP_187632921.1">
    <property type="nucleotide sequence ID" value="NZ_VZQQ01000002.1"/>
</dbReference>
<evidence type="ECO:0000313" key="2">
    <source>
        <dbReference type="Proteomes" id="UP000736373"/>
    </source>
</evidence>
<dbReference type="EMBL" id="VZQQ01000002">
    <property type="protein sequence ID" value="MBC8745795.1"/>
    <property type="molecule type" value="Genomic_DNA"/>
</dbReference>
<keyword evidence="2" id="KW-1185">Reference proteome</keyword>
<protein>
    <submittedName>
        <fullName evidence="1">Transcriptional regulator</fullName>
    </submittedName>
</protein>
<evidence type="ECO:0000313" key="1">
    <source>
        <dbReference type="EMBL" id="MBC8745795.1"/>
    </source>
</evidence>